<accession>A0A5M8PZP2</accession>
<evidence type="ECO:0000313" key="2">
    <source>
        <dbReference type="Proteomes" id="UP000324767"/>
    </source>
</evidence>
<proteinExistence type="predicted"/>
<dbReference type="OrthoDB" id="3468019at2759"/>
<dbReference type="Proteomes" id="UP000324767">
    <property type="component" value="Unassembled WGS sequence"/>
</dbReference>
<protein>
    <submittedName>
        <fullName evidence="1">Uncharacterized protein</fullName>
    </submittedName>
</protein>
<evidence type="ECO:0000313" key="1">
    <source>
        <dbReference type="EMBL" id="KAA6415354.1"/>
    </source>
</evidence>
<dbReference type="PANTHER" id="PTHR39401:SF1">
    <property type="entry name" value="SNOAL-LIKE DOMAIN-CONTAINING PROTEIN"/>
    <property type="match status" value="1"/>
</dbReference>
<organism evidence="1 2">
    <name type="scientific">Lasallia pustulata</name>
    <dbReference type="NCBI Taxonomy" id="136370"/>
    <lineage>
        <taxon>Eukaryota</taxon>
        <taxon>Fungi</taxon>
        <taxon>Dikarya</taxon>
        <taxon>Ascomycota</taxon>
        <taxon>Pezizomycotina</taxon>
        <taxon>Lecanoromycetes</taxon>
        <taxon>OSLEUM clade</taxon>
        <taxon>Umbilicariomycetidae</taxon>
        <taxon>Umbilicariales</taxon>
        <taxon>Umbilicariaceae</taxon>
        <taxon>Lasallia</taxon>
    </lineage>
</organism>
<comment type="caution">
    <text evidence="1">The sequence shown here is derived from an EMBL/GenBank/DDBJ whole genome shotgun (WGS) entry which is preliminary data.</text>
</comment>
<reference evidence="1 2" key="1">
    <citation type="submission" date="2019-09" db="EMBL/GenBank/DDBJ databases">
        <title>The hologenome of the rock-dwelling lichen Lasallia pustulata.</title>
        <authorList>
            <person name="Greshake Tzovaras B."/>
            <person name="Segers F."/>
            <person name="Bicker A."/>
            <person name="Dal Grande F."/>
            <person name="Otte J."/>
            <person name="Hankeln T."/>
            <person name="Schmitt I."/>
            <person name="Ebersberger I."/>
        </authorList>
    </citation>
    <scope>NUCLEOTIDE SEQUENCE [LARGE SCALE GENOMIC DNA]</scope>
    <source>
        <strain evidence="1">A1-1</strain>
    </source>
</reference>
<name>A0A5M8PZP2_9LECA</name>
<dbReference type="PANTHER" id="PTHR39401">
    <property type="entry name" value="SNOAL-LIKE DOMAIN-CONTAINING PROTEIN"/>
    <property type="match status" value="1"/>
</dbReference>
<gene>
    <name evidence="1" type="ORF">FRX48_00069</name>
</gene>
<dbReference type="EMBL" id="VXIT01000001">
    <property type="protein sequence ID" value="KAA6415354.1"/>
    <property type="molecule type" value="Genomic_DNA"/>
</dbReference>
<dbReference type="AlphaFoldDB" id="A0A5M8PZP2"/>
<sequence>MSQYTSQYPNVPDDSALKKYYEEFYKAFDTPEAREKYVNHFRDDATMIMASKMVKSRPEILNMRKSMWEHVASRPHKPEKIFPFGPNADEVMILGPSLTD</sequence>